<proteinExistence type="predicted"/>
<comment type="caution">
    <text evidence="1">The sequence shown here is derived from an EMBL/GenBank/DDBJ whole genome shotgun (WGS) entry which is preliminary data.</text>
</comment>
<reference evidence="1 2" key="1">
    <citation type="submission" date="2019-04" db="EMBL/GenBank/DDBJ databases">
        <title>Draft genome sequences of Streptomyces avermitilis NBRC 14893.</title>
        <authorList>
            <person name="Komaki H."/>
            <person name="Tamura T."/>
            <person name="Hosoyama A."/>
        </authorList>
    </citation>
    <scope>NUCLEOTIDE SEQUENCE [LARGE SCALE GENOMIC DNA]</scope>
    <source>
        <strain evidence="1 2">NBRC 14893</strain>
    </source>
</reference>
<evidence type="ECO:0000313" key="2">
    <source>
        <dbReference type="Proteomes" id="UP000302139"/>
    </source>
</evidence>
<name>A0A4D4LR78_STRAX</name>
<dbReference type="EMBL" id="BJHX01000001">
    <property type="protein sequence ID" value="GDY64081.1"/>
    <property type="molecule type" value="Genomic_DNA"/>
</dbReference>
<gene>
    <name evidence="1" type="ORF">SAV14893_034740</name>
</gene>
<accession>A0A4D4LR78</accession>
<organism evidence="1 2">
    <name type="scientific">Streptomyces avermitilis</name>
    <dbReference type="NCBI Taxonomy" id="33903"/>
    <lineage>
        <taxon>Bacteria</taxon>
        <taxon>Bacillati</taxon>
        <taxon>Actinomycetota</taxon>
        <taxon>Actinomycetes</taxon>
        <taxon>Kitasatosporales</taxon>
        <taxon>Streptomycetaceae</taxon>
        <taxon>Streptomyces</taxon>
    </lineage>
</organism>
<dbReference type="AlphaFoldDB" id="A0A4D4LR78"/>
<protein>
    <submittedName>
        <fullName evidence="1">Uncharacterized protein</fullName>
    </submittedName>
</protein>
<dbReference type="Proteomes" id="UP000302139">
    <property type="component" value="Unassembled WGS sequence"/>
</dbReference>
<evidence type="ECO:0000313" key="1">
    <source>
        <dbReference type="EMBL" id="GDY64081.1"/>
    </source>
</evidence>
<sequence>MLLQELEREGLEGLRRGGDLGEYVDAVGVLLDHALKAPDLALDAAQALEVFALLLVVAVDAAVVVGHHGRGALGGHRRAGLGGRHRVLLLSVGDRYPWWVYGSQLCWV</sequence>